<feature type="transmembrane region" description="Helical" evidence="1">
    <location>
        <begin position="50"/>
        <end position="73"/>
    </location>
</feature>
<keyword evidence="1" id="KW-0472">Membrane</keyword>
<evidence type="ECO:0000256" key="1">
    <source>
        <dbReference type="SAM" id="Phobius"/>
    </source>
</evidence>
<protein>
    <submittedName>
        <fullName evidence="2">Uncharacterized protein</fullName>
    </submittedName>
</protein>
<organism evidence="2">
    <name type="scientific">uncultured Synechococcales cyanobacterium</name>
    <dbReference type="NCBI Taxonomy" id="1936017"/>
    <lineage>
        <taxon>Bacteria</taxon>
        <taxon>Bacillati</taxon>
        <taxon>Cyanobacteriota</taxon>
        <taxon>Cyanophyceae</taxon>
        <taxon>Synechococcales</taxon>
        <taxon>environmental samples</taxon>
    </lineage>
</organism>
<sequence>MLIPRCLRRGSSFDPLAVVLLTRYMKTSSRNTIHRRNRFEHLNYRLKTGLLILSSLIILVSLGLALSVFSYIFSLATHPQQAQVLVDQWAQVFNRTDSPNPVLPILASPARWFAVFTLGILGFFVTRIPFLLLQMGIQLFAACHNEPPTREVLRELLTEINRDKLR</sequence>
<proteinExistence type="predicted"/>
<name>A0A6J4VV35_9CYAN</name>
<reference evidence="2" key="1">
    <citation type="submission" date="2020-02" db="EMBL/GenBank/DDBJ databases">
        <authorList>
            <person name="Meier V. D."/>
        </authorList>
    </citation>
    <scope>NUCLEOTIDE SEQUENCE</scope>
    <source>
        <strain evidence="2">AVDCRST_MAG81</strain>
    </source>
</reference>
<evidence type="ECO:0000313" key="2">
    <source>
        <dbReference type="EMBL" id="CAA9590166.1"/>
    </source>
</evidence>
<accession>A0A6J4VV35</accession>
<keyword evidence="1" id="KW-0812">Transmembrane</keyword>
<dbReference type="AlphaFoldDB" id="A0A6J4VV35"/>
<keyword evidence="1" id="KW-1133">Transmembrane helix</keyword>
<gene>
    <name evidence="2" type="ORF">AVDCRST_MAG81-5163</name>
</gene>
<dbReference type="EMBL" id="CADCWO010000257">
    <property type="protein sequence ID" value="CAA9590166.1"/>
    <property type="molecule type" value="Genomic_DNA"/>
</dbReference>
<feature type="transmembrane region" description="Helical" evidence="1">
    <location>
        <begin position="112"/>
        <end position="133"/>
    </location>
</feature>